<dbReference type="NCBIfam" id="TIGR00254">
    <property type="entry name" value="GGDEF"/>
    <property type="match status" value="1"/>
</dbReference>
<protein>
    <recommendedName>
        <fullName evidence="1">diguanylate cyclase</fullName>
        <ecNumber evidence="1">2.7.7.65</ecNumber>
    </recommendedName>
</protein>
<dbReference type="PANTHER" id="PTHR45138">
    <property type="entry name" value="REGULATORY COMPONENTS OF SENSORY TRANSDUCTION SYSTEM"/>
    <property type="match status" value="1"/>
</dbReference>
<dbReference type="InterPro" id="IPR029787">
    <property type="entry name" value="Nucleotide_cyclase"/>
</dbReference>
<dbReference type="InterPro" id="IPR000160">
    <property type="entry name" value="GGDEF_dom"/>
</dbReference>
<accession>A0A6G7YQ36</accession>
<dbReference type="PROSITE" id="PS50887">
    <property type="entry name" value="GGDEF"/>
    <property type="match status" value="1"/>
</dbReference>
<dbReference type="Pfam" id="PF00990">
    <property type="entry name" value="GGDEF"/>
    <property type="match status" value="1"/>
</dbReference>
<dbReference type="SMART" id="SM00267">
    <property type="entry name" value="GGDEF"/>
    <property type="match status" value="1"/>
</dbReference>
<evidence type="ECO:0000256" key="2">
    <source>
        <dbReference type="ARBA" id="ARBA00034247"/>
    </source>
</evidence>
<feature type="coiled-coil region" evidence="3">
    <location>
        <begin position="12"/>
        <end position="39"/>
    </location>
</feature>
<comment type="catalytic activity">
    <reaction evidence="2">
        <text>2 GTP = 3',3'-c-di-GMP + 2 diphosphate</text>
        <dbReference type="Rhea" id="RHEA:24898"/>
        <dbReference type="ChEBI" id="CHEBI:33019"/>
        <dbReference type="ChEBI" id="CHEBI:37565"/>
        <dbReference type="ChEBI" id="CHEBI:58805"/>
        <dbReference type="EC" id="2.7.7.65"/>
    </reaction>
</comment>
<dbReference type="KEGG" id="spii:G7077_08010"/>
<dbReference type="CDD" id="cd01949">
    <property type="entry name" value="GGDEF"/>
    <property type="match status" value="1"/>
</dbReference>
<dbReference type="InterPro" id="IPR050469">
    <property type="entry name" value="Diguanylate_Cyclase"/>
</dbReference>
<gene>
    <name evidence="5" type="ORF">G7077_08010</name>
</gene>
<dbReference type="AlphaFoldDB" id="A0A6G7YQ36"/>
<proteinExistence type="predicted"/>
<evidence type="ECO:0000313" key="5">
    <source>
        <dbReference type="EMBL" id="QIK78846.1"/>
    </source>
</evidence>
<dbReference type="Proteomes" id="UP000503222">
    <property type="component" value="Chromosome"/>
</dbReference>
<name>A0A6G7YQ36_9SPHN</name>
<evidence type="ECO:0000259" key="4">
    <source>
        <dbReference type="PROSITE" id="PS50887"/>
    </source>
</evidence>
<dbReference type="EMBL" id="CP049869">
    <property type="protein sequence ID" value="QIK78846.1"/>
    <property type="molecule type" value="Genomic_DNA"/>
</dbReference>
<feature type="domain" description="GGDEF" evidence="4">
    <location>
        <begin position="70"/>
        <end position="193"/>
    </location>
</feature>
<dbReference type="FunFam" id="3.30.70.270:FF:000001">
    <property type="entry name" value="Diguanylate cyclase domain protein"/>
    <property type="match status" value="1"/>
</dbReference>
<dbReference type="EC" id="2.7.7.65" evidence="1"/>
<evidence type="ECO:0000256" key="3">
    <source>
        <dbReference type="SAM" id="Coils"/>
    </source>
</evidence>
<dbReference type="SUPFAM" id="SSF55073">
    <property type="entry name" value="Nucleotide cyclase"/>
    <property type="match status" value="1"/>
</dbReference>
<keyword evidence="6" id="KW-1185">Reference proteome</keyword>
<reference evidence="5 6" key="1">
    <citation type="submission" date="2020-03" db="EMBL/GenBank/DDBJ databases">
        <title>Sphingomonas sp. nov., isolated from fish.</title>
        <authorList>
            <person name="Hyun D.-W."/>
            <person name="Bae J.-W."/>
        </authorList>
    </citation>
    <scope>NUCLEOTIDE SEQUENCE [LARGE SCALE GENOMIC DNA]</scope>
    <source>
        <strain evidence="5 6">HDW15B</strain>
    </source>
</reference>
<sequence>MSEQGSDSLASGSGMMAEVERLRAQVAQLEERVAHLDRMAHEDVLVPLPNRRGFMRHLGRLIDRVRRYEDSAALLFVDIDGLKLINDSFGHQVGDEALIKVSELLQDGVRGSDCVARIGGDEFAVLLEHADEAAARETADRLADMVATCEFRRGGKALPLSIAIGVAVIDGDEDAEAVIARADAEMYEAKEAA</sequence>
<dbReference type="InterPro" id="IPR043128">
    <property type="entry name" value="Rev_trsase/Diguanyl_cyclase"/>
</dbReference>
<dbReference type="PANTHER" id="PTHR45138:SF9">
    <property type="entry name" value="DIGUANYLATE CYCLASE DGCM-RELATED"/>
    <property type="match status" value="1"/>
</dbReference>
<evidence type="ECO:0000256" key="1">
    <source>
        <dbReference type="ARBA" id="ARBA00012528"/>
    </source>
</evidence>
<dbReference type="RefSeq" id="WP_166411237.1">
    <property type="nucleotide sequence ID" value="NZ_CP049869.1"/>
</dbReference>
<keyword evidence="3" id="KW-0175">Coiled coil</keyword>
<dbReference type="GO" id="GO:0052621">
    <property type="term" value="F:diguanylate cyclase activity"/>
    <property type="evidence" value="ECO:0007669"/>
    <property type="project" value="UniProtKB-EC"/>
</dbReference>
<dbReference type="Gene3D" id="3.30.70.270">
    <property type="match status" value="1"/>
</dbReference>
<evidence type="ECO:0000313" key="6">
    <source>
        <dbReference type="Proteomes" id="UP000503222"/>
    </source>
</evidence>
<organism evidence="5 6">
    <name type="scientific">Sphingomonas piscis</name>
    <dbReference type="NCBI Taxonomy" id="2714943"/>
    <lineage>
        <taxon>Bacteria</taxon>
        <taxon>Pseudomonadati</taxon>
        <taxon>Pseudomonadota</taxon>
        <taxon>Alphaproteobacteria</taxon>
        <taxon>Sphingomonadales</taxon>
        <taxon>Sphingomonadaceae</taxon>
        <taxon>Sphingomonas</taxon>
    </lineage>
</organism>